<dbReference type="GO" id="GO:0003700">
    <property type="term" value="F:DNA-binding transcription factor activity"/>
    <property type="evidence" value="ECO:0007669"/>
    <property type="project" value="TreeGrafter"/>
</dbReference>
<organism evidence="6">
    <name type="scientific">freshwater metagenome</name>
    <dbReference type="NCBI Taxonomy" id="449393"/>
    <lineage>
        <taxon>unclassified sequences</taxon>
        <taxon>metagenomes</taxon>
        <taxon>ecological metagenomes</taxon>
    </lineage>
</organism>
<keyword evidence="3" id="KW-0238">DNA-binding</keyword>
<dbReference type="Pfam" id="PF00356">
    <property type="entry name" value="LacI"/>
    <property type="match status" value="1"/>
</dbReference>
<proteinExistence type="predicted"/>
<evidence type="ECO:0000256" key="3">
    <source>
        <dbReference type="ARBA" id="ARBA00023125"/>
    </source>
</evidence>
<dbReference type="EMBL" id="CAEZTD010000180">
    <property type="protein sequence ID" value="CAB4575189.1"/>
    <property type="molecule type" value="Genomic_DNA"/>
</dbReference>
<dbReference type="InterPro" id="IPR001761">
    <property type="entry name" value="Peripla_BP/Lac1_sug-bd_dom"/>
</dbReference>
<evidence type="ECO:0000256" key="1">
    <source>
        <dbReference type="ARBA" id="ARBA00022491"/>
    </source>
</evidence>
<dbReference type="CDD" id="cd06267">
    <property type="entry name" value="PBP1_LacI_sugar_binding-like"/>
    <property type="match status" value="1"/>
</dbReference>
<dbReference type="InterPro" id="IPR028082">
    <property type="entry name" value="Peripla_BP_I"/>
</dbReference>
<feature type="domain" description="HTH lacI-type" evidence="5">
    <location>
        <begin position="11"/>
        <end position="65"/>
    </location>
</feature>
<dbReference type="SUPFAM" id="SSF47413">
    <property type="entry name" value="lambda repressor-like DNA-binding domains"/>
    <property type="match status" value="1"/>
</dbReference>
<dbReference type="InterPro" id="IPR010982">
    <property type="entry name" value="Lambda_DNA-bd_dom_sf"/>
</dbReference>
<name>A0A6J6EID5_9ZZZZ</name>
<dbReference type="PROSITE" id="PS50932">
    <property type="entry name" value="HTH_LACI_2"/>
    <property type="match status" value="1"/>
</dbReference>
<sequence length="333" mass="35581">MPKPVARDQRPTIQDVAALAGLSPSTVSRVLSGARPVGPDIAERVRQAADALSFRPNTVARSLRTQQTSTVGLVIPDIINPFFPLLVQAVERATREHDLSVLLVDCGNEPERETSALDLLLDRRVDAIFISPCHSTASAPALRSASRRARIVQIDRVADDQLPFAIVDQGHGIQLLLEHLTATGRQHIAFIGSDPSASTSSLRADAFERFSVAQNPRQSPRVMTGDFSGASSASITRSLLEQWPDTEAIVCANDVIAAGALLVARERRLEGLPGFAVTGFDNTMVAETGDLTSVQQPLSELANRAVDLFLGVAATEPPPLLPTLVVRGSTGPR</sequence>
<dbReference type="Gene3D" id="1.10.260.40">
    <property type="entry name" value="lambda repressor-like DNA-binding domains"/>
    <property type="match status" value="1"/>
</dbReference>
<accession>A0A6J6EID5</accession>
<keyword evidence="4" id="KW-0804">Transcription</keyword>
<dbReference type="Pfam" id="PF00532">
    <property type="entry name" value="Peripla_BP_1"/>
    <property type="match status" value="1"/>
</dbReference>
<dbReference type="PANTHER" id="PTHR30146">
    <property type="entry name" value="LACI-RELATED TRANSCRIPTIONAL REPRESSOR"/>
    <property type="match status" value="1"/>
</dbReference>
<dbReference type="InterPro" id="IPR000843">
    <property type="entry name" value="HTH_LacI"/>
</dbReference>
<gene>
    <name evidence="6" type="ORF">UFOPK1591_01533</name>
</gene>
<dbReference type="SUPFAM" id="SSF53822">
    <property type="entry name" value="Periplasmic binding protein-like I"/>
    <property type="match status" value="1"/>
</dbReference>
<dbReference type="SMART" id="SM00354">
    <property type="entry name" value="HTH_LACI"/>
    <property type="match status" value="1"/>
</dbReference>
<evidence type="ECO:0000313" key="6">
    <source>
        <dbReference type="EMBL" id="CAB4575189.1"/>
    </source>
</evidence>
<keyword evidence="2" id="KW-0805">Transcription regulation</keyword>
<dbReference type="GO" id="GO:0000976">
    <property type="term" value="F:transcription cis-regulatory region binding"/>
    <property type="evidence" value="ECO:0007669"/>
    <property type="project" value="TreeGrafter"/>
</dbReference>
<evidence type="ECO:0000256" key="2">
    <source>
        <dbReference type="ARBA" id="ARBA00023015"/>
    </source>
</evidence>
<dbReference type="AlphaFoldDB" id="A0A6J6EID5"/>
<keyword evidence="1" id="KW-0678">Repressor</keyword>
<evidence type="ECO:0000259" key="5">
    <source>
        <dbReference type="PROSITE" id="PS50932"/>
    </source>
</evidence>
<dbReference type="Gene3D" id="3.40.50.2300">
    <property type="match status" value="2"/>
</dbReference>
<dbReference type="CDD" id="cd01392">
    <property type="entry name" value="HTH_LacI"/>
    <property type="match status" value="1"/>
</dbReference>
<protein>
    <submittedName>
        <fullName evidence="6">Unannotated protein</fullName>
    </submittedName>
</protein>
<reference evidence="6" key="1">
    <citation type="submission" date="2020-05" db="EMBL/GenBank/DDBJ databases">
        <authorList>
            <person name="Chiriac C."/>
            <person name="Salcher M."/>
            <person name="Ghai R."/>
            <person name="Kavagutti S V."/>
        </authorList>
    </citation>
    <scope>NUCLEOTIDE SEQUENCE</scope>
</reference>
<dbReference type="PANTHER" id="PTHR30146:SF148">
    <property type="entry name" value="HTH-TYPE TRANSCRIPTIONAL REPRESSOR PURR-RELATED"/>
    <property type="match status" value="1"/>
</dbReference>
<evidence type="ECO:0000256" key="4">
    <source>
        <dbReference type="ARBA" id="ARBA00023163"/>
    </source>
</evidence>